<gene>
    <name evidence="7" type="ORF">SAMN04488092_107115</name>
</gene>
<reference evidence="7 8" key="1">
    <citation type="submission" date="2016-10" db="EMBL/GenBank/DDBJ databases">
        <authorList>
            <person name="de Groot N.N."/>
        </authorList>
    </citation>
    <scope>NUCLEOTIDE SEQUENCE [LARGE SCALE GENOMIC DNA]</scope>
    <source>
        <strain evidence="7 8">DSM 22007</strain>
    </source>
</reference>
<evidence type="ECO:0000256" key="4">
    <source>
        <dbReference type="ARBA" id="ARBA00022989"/>
    </source>
</evidence>
<dbReference type="EMBL" id="FOEP01000007">
    <property type="protein sequence ID" value="SEQ47511.1"/>
    <property type="molecule type" value="Genomic_DNA"/>
</dbReference>
<sequence length="199" mass="21606">MISLTSEIRTPYHGWPTVAKLVGLCLFTLAVFYLDSVTVGAGVMGIVMLAYLVGGGLFAMQGLRMMRPVLWFVAIIMLWHLAVGRTAEGAVVILRLLAAVALANLVTMTTRLEDILAVVERALARLGVSPRLRRRLALSVALVVRFTPLLVQKGGALSEAWRARTHRRPGWRLVLPFALLAVDDAEQVAEALKARGGAL</sequence>
<organism evidence="7 8">
    <name type="scientific">Thalassovita taeanensis</name>
    <dbReference type="NCBI Taxonomy" id="657014"/>
    <lineage>
        <taxon>Bacteria</taxon>
        <taxon>Pseudomonadati</taxon>
        <taxon>Pseudomonadota</taxon>
        <taxon>Alphaproteobacteria</taxon>
        <taxon>Rhodobacterales</taxon>
        <taxon>Roseobacteraceae</taxon>
        <taxon>Thalassovita</taxon>
    </lineage>
</organism>
<dbReference type="GO" id="GO:0005886">
    <property type="term" value="C:plasma membrane"/>
    <property type="evidence" value="ECO:0007669"/>
    <property type="project" value="UniProtKB-ARBA"/>
</dbReference>
<evidence type="ECO:0000256" key="6">
    <source>
        <dbReference type="SAM" id="Phobius"/>
    </source>
</evidence>
<keyword evidence="3 6" id="KW-0812">Transmembrane</keyword>
<evidence type="ECO:0000256" key="5">
    <source>
        <dbReference type="ARBA" id="ARBA00023136"/>
    </source>
</evidence>
<evidence type="ECO:0000313" key="8">
    <source>
        <dbReference type="Proteomes" id="UP000198634"/>
    </source>
</evidence>
<name>A0A1H9GBN8_9RHOB</name>
<proteinExistence type="inferred from homology"/>
<accession>A0A1H9GBN8</accession>
<comment type="subcellular location">
    <subcellularLocation>
        <location evidence="1">Membrane</location>
        <topology evidence="1">Multi-pass membrane protein</topology>
    </subcellularLocation>
</comment>
<dbReference type="AlphaFoldDB" id="A0A1H9GBN8"/>
<dbReference type="Proteomes" id="UP000198634">
    <property type="component" value="Unassembled WGS sequence"/>
</dbReference>
<feature type="transmembrane region" description="Helical" evidence="6">
    <location>
        <begin position="39"/>
        <end position="58"/>
    </location>
</feature>
<dbReference type="RefSeq" id="WP_090270022.1">
    <property type="nucleotide sequence ID" value="NZ_FOEP01000007.1"/>
</dbReference>
<keyword evidence="4 6" id="KW-1133">Transmembrane helix</keyword>
<feature type="transmembrane region" description="Helical" evidence="6">
    <location>
        <begin position="12"/>
        <end position="33"/>
    </location>
</feature>
<feature type="transmembrane region" description="Helical" evidence="6">
    <location>
        <begin position="89"/>
        <end position="106"/>
    </location>
</feature>
<keyword evidence="8" id="KW-1185">Reference proteome</keyword>
<feature type="transmembrane region" description="Helical" evidence="6">
    <location>
        <begin position="65"/>
        <end position="83"/>
    </location>
</feature>
<dbReference type="InterPro" id="IPR003339">
    <property type="entry name" value="ABC/ECF_trnsptr_transmembrane"/>
</dbReference>
<keyword evidence="5 6" id="KW-0472">Membrane</keyword>
<protein>
    <submittedName>
        <fullName evidence="7">Biotin transport system permease protein</fullName>
    </submittedName>
</protein>
<evidence type="ECO:0000256" key="3">
    <source>
        <dbReference type="ARBA" id="ARBA00022692"/>
    </source>
</evidence>
<dbReference type="CDD" id="cd16914">
    <property type="entry name" value="EcfT"/>
    <property type="match status" value="1"/>
</dbReference>
<evidence type="ECO:0000256" key="1">
    <source>
        <dbReference type="ARBA" id="ARBA00004141"/>
    </source>
</evidence>
<evidence type="ECO:0000313" key="7">
    <source>
        <dbReference type="EMBL" id="SEQ47511.1"/>
    </source>
</evidence>
<evidence type="ECO:0000256" key="2">
    <source>
        <dbReference type="ARBA" id="ARBA00008564"/>
    </source>
</evidence>
<dbReference type="OrthoDB" id="5868344at2"/>
<dbReference type="Pfam" id="PF02361">
    <property type="entry name" value="CbiQ"/>
    <property type="match status" value="1"/>
</dbReference>
<comment type="similarity">
    <text evidence="2">Belongs to the CbiQ family.</text>
</comment>
<dbReference type="STRING" id="657014.SAMN04488092_107115"/>